<dbReference type="EMBL" id="SNRW01000105">
    <property type="protein sequence ID" value="KAA6403390.1"/>
    <property type="molecule type" value="Genomic_DNA"/>
</dbReference>
<reference evidence="1 2" key="1">
    <citation type="submission" date="2019-03" db="EMBL/GenBank/DDBJ databases">
        <title>Single cell metagenomics reveals metabolic interactions within the superorganism composed of flagellate Streblomastix strix and complex community of Bacteroidetes bacteria on its surface.</title>
        <authorList>
            <person name="Treitli S.C."/>
            <person name="Kolisko M."/>
            <person name="Husnik F."/>
            <person name="Keeling P."/>
            <person name="Hampl V."/>
        </authorList>
    </citation>
    <scope>NUCLEOTIDE SEQUENCE [LARGE SCALE GENOMIC DNA]</scope>
    <source>
        <strain evidence="1">ST1C</strain>
    </source>
</reference>
<comment type="caution">
    <text evidence="1">The sequence shown here is derived from an EMBL/GenBank/DDBJ whole genome shotgun (WGS) entry which is preliminary data.</text>
</comment>
<gene>
    <name evidence="1" type="ORF">EZS28_001072</name>
</gene>
<dbReference type="Proteomes" id="UP000324800">
    <property type="component" value="Unassembled WGS sequence"/>
</dbReference>
<feature type="non-terminal residue" evidence="1">
    <location>
        <position position="26"/>
    </location>
</feature>
<sequence length="26" mass="2954">MTQLGLQIICSDSDSEFLQWKTSIPI</sequence>
<organism evidence="1 2">
    <name type="scientific">Streblomastix strix</name>
    <dbReference type="NCBI Taxonomy" id="222440"/>
    <lineage>
        <taxon>Eukaryota</taxon>
        <taxon>Metamonada</taxon>
        <taxon>Preaxostyla</taxon>
        <taxon>Oxymonadida</taxon>
        <taxon>Streblomastigidae</taxon>
        <taxon>Streblomastix</taxon>
    </lineage>
</organism>
<name>A0A5J4X808_9EUKA</name>
<protein>
    <submittedName>
        <fullName evidence="1">Uncharacterized protein</fullName>
    </submittedName>
</protein>
<accession>A0A5J4X808</accession>
<evidence type="ECO:0000313" key="1">
    <source>
        <dbReference type="EMBL" id="KAA6403390.1"/>
    </source>
</evidence>
<dbReference type="AlphaFoldDB" id="A0A5J4X808"/>
<proteinExistence type="predicted"/>
<evidence type="ECO:0000313" key="2">
    <source>
        <dbReference type="Proteomes" id="UP000324800"/>
    </source>
</evidence>